<proteinExistence type="predicted"/>
<comment type="caution">
    <text evidence="1">The sequence shown here is derived from an EMBL/GenBank/DDBJ whole genome shotgun (WGS) entry which is preliminary data.</text>
</comment>
<dbReference type="Proteomes" id="UP000091857">
    <property type="component" value="Chromosome 3"/>
</dbReference>
<reference evidence="2" key="1">
    <citation type="journal article" date="2016" name="Nat. Biotechnol.">
        <title>Sequencing wild and cultivated cassava and related species reveals extensive interspecific hybridization and genetic diversity.</title>
        <authorList>
            <person name="Bredeson J.V."/>
            <person name="Lyons J.B."/>
            <person name="Prochnik S.E."/>
            <person name="Wu G.A."/>
            <person name="Ha C.M."/>
            <person name="Edsinger-Gonzales E."/>
            <person name="Grimwood J."/>
            <person name="Schmutz J."/>
            <person name="Rabbi I.Y."/>
            <person name="Egesi C."/>
            <person name="Nauluvula P."/>
            <person name="Lebot V."/>
            <person name="Ndunguru J."/>
            <person name="Mkamilo G."/>
            <person name="Bart R.S."/>
            <person name="Setter T.L."/>
            <person name="Gleadow R.M."/>
            <person name="Kulakow P."/>
            <person name="Ferguson M.E."/>
            <person name="Rounsley S."/>
            <person name="Rokhsar D.S."/>
        </authorList>
    </citation>
    <scope>NUCLEOTIDE SEQUENCE [LARGE SCALE GENOMIC DNA]</scope>
    <source>
        <strain evidence="2">cv. AM560-2</strain>
    </source>
</reference>
<name>A0ACB7HY08_MANES</name>
<evidence type="ECO:0000313" key="2">
    <source>
        <dbReference type="Proteomes" id="UP000091857"/>
    </source>
</evidence>
<evidence type="ECO:0000313" key="1">
    <source>
        <dbReference type="EMBL" id="KAG8657553.1"/>
    </source>
</evidence>
<accession>A0ACB7HY08</accession>
<organism evidence="1 2">
    <name type="scientific">Manihot esculenta</name>
    <name type="common">Cassava</name>
    <name type="synonym">Jatropha manihot</name>
    <dbReference type="NCBI Taxonomy" id="3983"/>
    <lineage>
        <taxon>Eukaryota</taxon>
        <taxon>Viridiplantae</taxon>
        <taxon>Streptophyta</taxon>
        <taxon>Embryophyta</taxon>
        <taxon>Tracheophyta</taxon>
        <taxon>Spermatophyta</taxon>
        <taxon>Magnoliopsida</taxon>
        <taxon>eudicotyledons</taxon>
        <taxon>Gunneridae</taxon>
        <taxon>Pentapetalae</taxon>
        <taxon>rosids</taxon>
        <taxon>fabids</taxon>
        <taxon>Malpighiales</taxon>
        <taxon>Euphorbiaceae</taxon>
        <taxon>Crotonoideae</taxon>
        <taxon>Manihoteae</taxon>
        <taxon>Manihot</taxon>
    </lineage>
</organism>
<dbReference type="EMBL" id="CM004389">
    <property type="protein sequence ID" value="KAG8657553.1"/>
    <property type="molecule type" value="Genomic_DNA"/>
</dbReference>
<keyword evidence="2" id="KW-1185">Reference proteome</keyword>
<gene>
    <name evidence="1" type="ORF">MANES_03G076800v8</name>
</gene>
<sequence length="634" mass="71434">MATEQSEVTFGPIKYRYGQLAKATDHFSNNLLLGEGGFGQVYKGSLDGKTNIAVKKLKCLPEQSREGLTHEIMVVSSVRHRNLVRLLGYCIDGANGLLVFDFFPNKSLKSHLQGRKEILDWPKRMKIALGSAKGLEYLHEHCDTKIIHRDIKSDNILLDNNFEAKVADFGIALFFPDADVTHLTKSVVGTEVYVDPENPEKVSEKSDIYSFGVVLLELISGRAIRHQGINIVTWAENRIQPALNGQNMDLIDSKLQGKYEEKEMKRMISCAADCVYKPSKLRPQIKEVVRALEGYVRDDNPNLGGSRQNCTKPQEPIFIPKTDKGTEANNYHRTFEKPSSSGNSQVYKPRRFTYQKLSEATEGFSEQNFLTQGGFGATYKGFLDGKIVAVKKLFDLPNEQKVEELEKEIEVVSKVSHSNLVNPIGYCIEKQGRLLVIEFIASKSLKAHLHGNEKLAWSTRMKIATACAKGLEYLHESCKIMHGNISSNNIFLDNNLEPKIASFGLAKFYRPSFKTNIFVNTEDHTEVSEKSDIYDFGVVLLELITGRGGNVVKWAKDLIKPALINEKYKALLDSTTHSNYNTRDVVRMIYCAAACVYRPSDFRPQMKEIVGILEGRLSLKDIWNANDLQFIESI</sequence>
<protein>
    <submittedName>
        <fullName evidence="1">Uncharacterized protein</fullName>
    </submittedName>
</protein>